<dbReference type="GO" id="GO:0005886">
    <property type="term" value="C:plasma membrane"/>
    <property type="evidence" value="ECO:0007669"/>
    <property type="project" value="TreeGrafter"/>
</dbReference>
<comment type="similarity">
    <text evidence="2">Belongs to the UPF0359 family.</text>
</comment>
<evidence type="ECO:0000313" key="7">
    <source>
        <dbReference type="EMBL" id="KAJ6996146.1"/>
    </source>
</evidence>
<feature type="non-terminal residue" evidence="7">
    <location>
        <position position="1"/>
    </location>
</feature>
<keyword evidence="3 6" id="KW-0812">Transmembrane</keyword>
<comment type="subcellular location">
    <subcellularLocation>
        <location evidence="1">Membrane</location>
        <topology evidence="1">Multi-pass membrane protein</topology>
    </subcellularLocation>
</comment>
<feature type="transmembrane region" description="Helical" evidence="6">
    <location>
        <begin position="308"/>
        <end position="332"/>
    </location>
</feature>
<protein>
    <submittedName>
        <fullName evidence="7">Protein CANDIDATE G-PROTEINUPLED RECEPTOR 2-like</fullName>
    </submittedName>
</protein>
<name>A0AAD6QTG8_9ROSI</name>
<feature type="transmembrane region" description="Helical" evidence="6">
    <location>
        <begin position="170"/>
        <end position="191"/>
    </location>
</feature>
<evidence type="ECO:0000256" key="2">
    <source>
        <dbReference type="ARBA" id="ARBA00010125"/>
    </source>
</evidence>
<dbReference type="InterPro" id="IPR018781">
    <property type="entry name" value="TPRA1/CAND2/CAND8"/>
</dbReference>
<comment type="caution">
    <text evidence="7">The sequence shown here is derived from an EMBL/GenBank/DDBJ whole genome shotgun (WGS) entry which is preliminary data.</text>
</comment>
<feature type="transmembrane region" description="Helical" evidence="6">
    <location>
        <begin position="211"/>
        <end position="233"/>
    </location>
</feature>
<organism evidence="7 8">
    <name type="scientific">Populus alba x Populus x berolinensis</name>
    <dbReference type="NCBI Taxonomy" id="444605"/>
    <lineage>
        <taxon>Eukaryota</taxon>
        <taxon>Viridiplantae</taxon>
        <taxon>Streptophyta</taxon>
        <taxon>Embryophyta</taxon>
        <taxon>Tracheophyta</taxon>
        <taxon>Spermatophyta</taxon>
        <taxon>Magnoliopsida</taxon>
        <taxon>eudicotyledons</taxon>
        <taxon>Gunneridae</taxon>
        <taxon>Pentapetalae</taxon>
        <taxon>rosids</taxon>
        <taxon>fabids</taxon>
        <taxon>Malpighiales</taxon>
        <taxon>Salicaceae</taxon>
        <taxon>Saliceae</taxon>
        <taxon>Populus</taxon>
    </lineage>
</organism>
<evidence type="ECO:0000256" key="6">
    <source>
        <dbReference type="SAM" id="Phobius"/>
    </source>
</evidence>
<dbReference type="PANTHER" id="PTHR15876:SF8">
    <property type="entry name" value="TRANSMEMBRANE PROTEIN ADIPOCYTE-ASSOCIATED 1"/>
    <property type="match status" value="1"/>
</dbReference>
<dbReference type="PANTHER" id="PTHR15876">
    <property type="entry name" value="TRANSMEMBRANE PROTEIN ADIPOCYTE-ASSOCIATED 1"/>
    <property type="match status" value="1"/>
</dbReference>
<feature type="transmembrane region" description="Helical" evidence="6">
    <location>
        <begin position="245"/>
        <end position="267"/>
    </location>
</feature>
<dbReference type="AlphaFoldDB" id="A0AAD6QTG8"/>
<accession>A0AAD6QTG8</accession>
<evidence type="ECO:0000256" key="3">
    <source>
        <dbReference type="ARBA" id="ARBA00022692"/>
    </source>
</evidence>
<keyword evidence="5 6" id="KW-0472">Membrane</keyword>
<keyword evidence="8" id="KW-1185">Reference proteome</keyword>
<feature type="transmembrane region" description="Helical" evidence="6">
    <location>
        <begin position="99"/>
        <end position="118"/>
    </location>
</feature>
<reference evidence="7" key="1">
    <citation type="journal article" date="2023" name="Mol. Ecol. Resour.">
        <title>Chromosome-level genome assembly of a triploid poplar Populus alba 'Berolinensis'.</title>
        <authorList>
            <person name="Chen S."/>
            <person name="Yu Y."/>
            <person name="Wang X."/>
            <person name="Wang S."/>
            <person name="Zhang T."/>
            <person name="Zhou Y."/>
            <person name="He R."/>
            <person name="Meng N."/>
            <person name="Wang Y."/>
            <person name="Liu W."/>
            <person name="Liu Z."/>
            <person name="Liu J."/>
            <person name="Guo Q."/>
            <person name="Huang H."/>
            <person name="Sederoff R.R."/>
            <person name="Wang G."/>
            <person name="Qu G."/>
            <person name="Chen S."/>
        </authorList>
    </citation>
    <scope>NUCLEOTIDE SEQUENCE</scope>
    <source>
        <strain evidence="7">SC-2020</strain>
    </source>
</reference>
<proteinExistence type="inferred from homology"/>
<dbReference type="Proteomes" id="UP001164929">
    <property type="component" value="Chromosome 5"/>
</dbReference>
<dbReference type="GO" id="GO:0004930">
    <property type="term" value="F:G protein-coupled receptor activity"/>
    <property type="evidence" value="ECO:0007669"/>
    <property type="project" value="TreeGrafter"/>
</dbReference>
<keyword evidence="7" id="KW-0675">Receptor</keyword>
<dbReference type="EMBL" id="JAQIZT010000005">
    <property type="protein sequence ID" value="KAJ6996146.1"/>
    <property type="molecule type" value="Genomic_DNA"/>
</dbReference>
<sequence length="361" mass="41484">DKSQQHEDFKVQTENTSITTTPSTFHFSRPNNIILYKNSGLGLFFNPRKEIFFLKKMPNIHRKGLVLEIPISQNPNSTLKEGTFVGPSLFNWLVECHGFLHNAILILTSLAFVIYLAFQAKKSFRKLSNGRSSIMIAYYCSLWLVSLLNFAWSCFQAWECTPGKELSWNILSLFTTSGMLFLEVSLIAFLLQGNYASGLEDLTQPFGVSALIVGLDIFLKAVYLFGFGIPLFIDSSDHFHRMKWSLWVIHRLVLTAVYGLIMFMYHSKWRERLPARPAFYNYIAIMFILNALALFACALTGHGAGFGYWLYGIIIVCYHAFYLPLLYVTFLADFFQEEGLNLENVYYSEMKDAGFFDDDWD</sequence>
<evidence type="ECO:0000313" key="8">
    <source>
        <dbReference type="Proteomes" id="UP001164929"/>
    </source>
</evidence>
<dbReference type="Pfam" id="PF10160">
    <property type="entry name" value="Tmemb_40"/>
    <property type="match status" value="1"/>
</dbReference>
<feature type="transmembrane region" description="Helical" evidence="6">
    <location>
        <begin position="138"/>
        <end position="158"/>
    </location>
</feature>
<feature type="transmembrane region" description="Helical" evidence="6">
    <location>
        <begin position="279"/>
        <end position="302"/>
    </location>
</feature>
<evidence type="ECO:0000256" key="4">
    <source>
        <dbReference type="ARBA" id="ARBA00022989"/>
    </source>
</evidence>
<evidence type="ECO:0000256" key="1">
    <source>
        <dbReference type="ARBA" id="ARBA00004141"/>
    </source>
</evidence>
<evidence type="ECO:0000256" key="5">
    <source>
        <dbReference type="ARBA" id="ARBA00023136"/>
    </source>
</evidence>
<keyword evidence="4 6" id="KW-1133">Transmembrane helix</keyword>
<gene>
    <name evidence="7" type="ORF">NC653_012899</name>
</gene>